<dbReference type="GO" id="GO:0020037">
    <property type="term" value="F:heme binding"/>
    <property type="evidence" value="ECO:0007669"/>
    <property type="project" value="InterPro"/>
</dbReference>
<organism evidence="3">
    <name type="scientific">Streptomyces ravidus</name>
    <dbReference type="NCBI Taxonomy" id="691266"/>
    <lineage>
        <taxon>Bacteria</taxon>
        <taxon>Bacillati</taxon>
        <taxon>Actinomycetota</taxon>
        <taxon>Actinomycetes</taxon>
        <taxon>Kitasatosporales</taxon>
        <taxon>Streptomycetaceae</taxon>
        <taxon>Streptomyces</taxon>
    </lineage>
</organism>
<evidence type="ECO:0000313" key="3">
    <source>
        <dbReference type="EMBL" id="CBH32806.1"/>
    </source>
</evidence>
<dbReference type="Pfam" id="PF00067">
    <property type="entry name" value="p450"/>
    <property type="match status" value="1"/>
</dbReference>
<reference evidence="3" key="1">
    <citation type="journal article" date="2010" name="ChemBioChem">
        <title>Cloning and characterization of the ravidomycin and chrysomycin biosynthetic gene clusters.</title>
        <authorList>
            <person name="Kharel M.K."/>
            <person name="Nybo S.E."/>
            <person name="Shepherd M.D."/>
            <person name="Rohr J."/>
        </authorList>
    </citation>
    <scope>NUCLEOTIDE SEQUENCE</scope>
    <source>
        <strain evidence="3">C23201NS3</strain>
    </source>
</reference>
<comment type="similarity">
    <text evidence="1 2">Belongs to the cytochrome P450 family.</text>
</comment>
<dbReference type="EMBL" id="FN565485">
    <property type="protein sequence ID" value="CBH32806.1"/>
    <property type="molecule type" value="Genomic_DNA"/>
</dbReference>
<dbReference type="PROSITE" id="PS00086">
    <property type="entry name" value="CYTOCHROME_P450"/>
    <property type="match status" value="1"/>
</dbReference>
<evidence type="ECO:0000256" key="2">
    <source>
        <dbReference type="RuleBase" id="RU000461"/>
    </source>
</evidence>
<proteinExistence type="inferred from homology"/>
<dbReference type="InterPro" id="IPR017972">
    <property type="entry name" value="Cyt_P450_CS"/>
</dbReference>
<protein>
    <submittedName>
        <fullName evidence="3">Putative cytochrome p450 monooxygenase</fullName>
    </submittedName>
</protein>
<gene>
    <name evidence="3" type="primary">ravOIII</name>
</gene>
<dbReference type="InterPro" id="IPR001128">
    <property type="entry name" value="Cyt_P450"/>
</dbReference>
<accession>D1H0J7</accession>
<dbReference type="CDD" id="cd11037">
    <property type="entry name" value="CYP199A2-like"/>
    <property type="match status" value="1"/>
</dbReference>
<keyword evidence="2" id="KW-0560">Oxidoreductase</keyword>
<dbReference type="InterPro" id="IPR036396">
    <property type="entry name" value="Cyt_P450_sf"/>
</dbReference>
<evidence type="ECO:0000256" key="1">
    <source>
        <dbReference type="ARBA" id="ARBA00010617"/>
    </source>
</evidence>
<dbReference type="PANTHER" id="PTHR46696">
    <property type="entry name" value="P450, PUTATIVE (EUROFUNG)-RELATED"/>
    <property type="match status" value="1"/>
</dbReference>
<dbReference type="GO" id="GO:0016705">
    <property type="term" value="F:oxidoreductase activity, acting on paired donors, with incorporation or reduction of molecular oxygen"/>
    <property type="evidence" value="ECO:0007669"/>
    <property type="project" value="InterPro"/>
</dbReference>
<keyword evidence="2" id="KW-0408">Iron</keyword>
<keyword evidence="2" id="KW-0349">Heme</keyword>
<dbReference type="PANTHER" id="PTHR46696:SF1">
    <property type="entry name" value="CYTOCHROME P450 YJIB-RELATED"/>
    <property type="match status" value="1"/>
</dbReference>
<sequence length="394" mass="44019">MATGTIPRSDIDPYTDASILSPYEDYRRLRDLGPVVWLEAHEVYAVARYREVYDALHDHTTFSSASGVGLTETLNKAQKGSSFTSDPPYHDYVRGLVARHLKPKALEEFHDYIEGWANTLVDQLIEKGTFDAVTDFAQAFPLAVVPDLLGWPVDEGKERLLEWATAGFNAFGPLNQRTMSGFPLLKEMSEFLARMSVPGNLRPGSWGEQLVTDAKDGKIEEYLLPGLLGDFLAPSMDTSVSALSSMLWLLGTHQEQWEEIRADESHIPRAFNEIIRIESPLRGFTRLVTRERELGGVSLEPGMRVLLLYGSANRDERHWTEPDAFDIHRRAVAQHVGFGHGIHGCVGQALSRLEGHSLLKALSTKVRSIEVGEPTWRLHNTIRGIASLPVTLHT</sequence>
<dbReference type="PRINTS" id="PR00359">
    <property type="entry name" value="BP450"/>
</dbReference>
<dbReference type="GO" id="GO:0005506">
    <property type="term" value="F:iron ion binding"/>
    <property type="evidence" value="ECO:0007669"/>
    <property type="project" value="InterPro"/>
</dbReference>
<dbReference type="AlphaFoldDB" id="D1H0J7"/>
<dbReference type="GO" id="GO:0004497">
    <property type="term" value="F:monooxygenase activity"/>
    <property type="evidence" value="ECO:0007669"/>
    <property type="project" value="UniProtKB-KW"/>
</dbReference>
<name>D1H0J7_9ACTN</name>
<dbReference type="SUPFAM" id="SSF48264">
    <property type="entry name" value="Cytochrome P450"/>
    <property type="match status" value="1"/>
</dbReference>
<dbReference type="Gene3D" id="1.10.630.10">
    <property type="entry name" value="Cytochrome P450"/>
    <property type="match status" value="1"/>
</dbReference>
<keyword evidence="2" id="KW-0479">Metal-binding</keyword>
<keyword evidence="2 3" id="KW-0503">Monooxygenase</keyword>
<dbReference type="InterPro" id="IPR002397">
    <property type="entry name" value="Cyt_P450_B"/>
</dbReference>